<accession>A0ABN8PLI1</accession>
<evidence type="ECO:0000313" key="5">
    <source>
        <dbReference type="EMBL" id="CAH3145818.1"/>
    </source>
</evidence>
<dbReference type="PANTHER" id="PTHR31905:SF2">
    <property type="entry name" value="PROTEIN MIX23"/>
    <property type="match status" value="1"/>
</dbReference>
<evidence type="ECO:0000313" key="6">
    <source>
        <dbReference type="Proteomes" id="UP001159405"/>
    </source>
</evidence>
<evidence type="ECO:0000256" key="4">
    <source>
        <dbReference type="SAM" id="Coils"/>
    </source>
</evidence>
<keyword evidence="6" id="KW-1185">Reference proteome</keyword>
<gene>
    <name evidence="5" type="ORF">PLOB_00044734</name>
</gene>
<name>A0ABN8PLI1_9CNID</name>
<evidence type="ECO:0000256" key="1">
    <source>
        <dbReference type="ARBA" id="ARBA00024204"/>
    </source>
</evidence>
<comment type="caution">
    <text evidence="5">The sequence shown here is derived from an EMBL/GenBank/DDBJ whole genome shotgun (WGS) entry which is preliminary data.</text>
</comment>
<dbReference type="EMBL" id="CALNXK010000077">
    <property type="protein sequence ID" value="CAH3145818.1"/>
    <property type="molecule type" value="Genomic_DNA"/>
</dbReference>
<dbReference type="Pfam" id="PF09774">
    <property type="entry name" value="MIX23"/>
    <property type="match status" value="1"/>
</dbReference>
<feature type="coiled-coil region" evidence="4">
    <location>
        <begin position="78"/>
        <end position="105"/>
    </location>
</feature>
<organism evidence="5 6">
    <name type="scientific">Porites lobata</name>
    <dbReference type="NCBI Taxonomy" id="104759"/>
    <lineage>
        <taxon>Eukaryota</taxon>
        <taxon>Metazoa</taxon>
        <taxon>Cnidaria</taxon>
        <taxon>Anthozoa</taxon>
        <taxon>Hexacorallia</taxon>
        <taxon>Scleractinia</taxon>
        <taxon>Fungiina</taxon>
        <taxon>Poritidae</taxon>
        <taxon>Porites</taxon>
    </lineage>
</organism>
<comment type="similarity">
    <text evidence="1">Belongs to the MIX23 family.</text>
</comment>
<proteinExistence type="inferred from homology"/>
<keyword evidence="4" id="KW-0175">Coiled coil</keyword>
<evidence type="ECO:0000256" key="2">
    <source>
        <dbReference type="ARBA" id="ARBA00024228"/>
    </source>
</evidence>
<sequence>MAAGGSELSQMSCEDFREFKEALKVLRLLDDKIIYELNKSVPTASFAGEISAKQKCNELYNELLTAYQTRDQAIKKCINTVNENVQQLRKRKEKNQDDIQAMKDLGKEQTKLRLMRSELSVEEVIKQRTLKVFNERCWKSFKPPQ</sequence>
<protein>
    <recommendedName>
        <fullName evidence="2">Protein MIX23</fullName>
    </recommendedName>
    <alternativeName>
        <fullName evidence="3">Coiled-coil domain-containing protein 58</fullName>
    </alternativeName>
</protein>
<dbReference type="PANTHER" id="PTHR31905">
    <property type="entry name" value="COILED-COIL DOMAIN-CONTAINING PROTEIN 58"/>
    <property type="match status" value="1"/>
</dbReference>
<dbReference type="Proteomes" id="UP001159405">
    <property type="component" value="Unassembled WGS sequence"/>
</dbReference>
<reference evidence="5 6" key="1">
    <citation type="submission" date="2022-05" db="EMBL/GenBank/DDBJ databases">
        <authorList>
            <consortium name="Genoscope - CEA"/>
            <person name="William W."/>
        </authorList>
    </citation>
    <scope>NUCLEOTIDE SEQUENCE [LARGE SCALE GENOMIC DNA]</scope>
</reference>
<evidence type="ECO:0000256" key="3">
    <source>
        <dbReference type="ARBA" id="ARBA00030733"/>
    </source>
</evidence>
<dbReference type="InterPro" id="IPR019171">
    <property type="entry name" value="MIX23"/>
</dbReference>